<feature type="region of interest" description="Disordered" evidence="1">
    <location>
        <begin position="240"/>
        <end position="282"/>
    </location>
</feature>
<dbReference type="EMBL" id="KV784357">
    <property type="protein sequence ID" value="OEU17892.1"/>
    <property type="molecule type" value="Genomic_DNA"/>
</dbReference>
<feature type="compositionally biased region" description="Basic and acidic residues" evidence="1">
    <location>
        <begin position="249"/>
        <end position="263"/>
    </location>
</feature>
<keyword evidence="3" id="KW-1185">Reference proteome</keyword>
<evidence type="ECO:0000313" key="2">
    <source>
        <dbReference type="EMBL" id="OEU17892.1"/>
    </source>
</evidence>
<gene>
    <name evidence="2" type="ORF">FRACYDRAFT_238322</name>
</gene>
<feature type="compositionally biased region" description="Low complexity" evidence="1">
    <location>
        <begin position="11"/>
        <end position="20"/>
    </location>
</feature>
<dbReference type="OrthoDB" id="53736at2759"/>
<name>A0A1E7FI91_9STRA</name>
<sequence length="421" mass="47662">MSSFSYQQQRTTNTDATATGTHYISSSGSKSISSEKYILQQLQLQQQRSSLERATAVGLYAKRLNNSAAMCVEIGEHDKAIASLAKALRLCELHENKEDDDDEQPCLCYSCSLDGCIAYSEYNSNLAESIEEEQQDSNAIHNAHKKSSKNMIHDHDDPDCGHIYRRPIRIPPQSIQEHHPMGSTLPLIITFNLALVHHLSIVIKGDSNDLDFKNKRRTSINNTLQLYQLTNKWQLQYKSESQSLSQSQSHHESSDDDDSSHCDGDDDSIMSIDSEEEYQDQDTLTRKMDSVRFNMIICNNLSHLYRLVDDDTKSKQCLENLLSTVMLVVDNNNKHTDTVTASSSNYQNNSNVIIANDIDIDFEYCDDEYDNDSQDALQYQSQQTQQSQVQAQRTSFIEVEGFLQNASTIIFEQGQQHADAA</sequence>
<dbReference type="KEGG" id="fcy:FRACYDRAFT_238322"/>
<feature type="compositionally biased region" description="Acidic residues" evidence="1">
    <location>
        <begin position="264"/>
        <end position="280"/>
    </location>
</feature>
<reference evidence="2 3" key="1">
    <citation type="submission" date="2016-09" db="EMBL/GenBank/DDBJ databases">
        <title>Extensive genetic diversity and differential bi-allelic expression allows diatom success in the polar Southern Ocean.</title>
        <authorList>
            <consortium name="DOE Joint Genome Institute"/>
            <person name="Mock T."/>
            <person name="Otillar R.P."/>
            <person name="Strauss J."/>
            <person name="Dupont C."/>
            <person name="Frickenhaus S."/>
            <person name="Maumus F."/>
            <person name="Mcmullan M."/>
            <person name="Sanges R."/>
            <person name="Schmutz J."/>
            <person name="Toseland A."/>
            <person name="Valas R."/>
            <person name="Veluchamy A."/>
            <person name="Ward B.J."/>
            <person name="Allen A."/>
            <person name="Barry K."/>
            <person name="Falciatore A."/>
            <person name="Ferrante M."/>
            <person name="Fortunato A.E."/>
            <person name="Gloeckner G."/>
            <person name="Gruber A."/>
            <person name="Hipkin R."/>
            <person name="Janech M."/>
            <person name="Kroth P."/>
            <person name="Leese F."/>
            <person name="Lindquist E."/>
            <person name="Lyon B.R."/>
            <person name="Martin J."/>
            <person name="Mayer C."/>
            <person name="Parker M."/>
            <person name="Quesneville H."/>
            <person name="Raymond J."/>
            <person name="Uhlig C."/>
            <person name="Valentin K.U."/>
            <person name="Worden A.Z."/>
            <person name="Armbrust E.V."/>
            <person name="Bowler C."/>
            <person name="Green B."/>
            <person name="Moulton V."/>
            <person name="Van Oosterhout C."/>
            <person name="Grigoriev I."/>
        </authorList>
    </citation>
    <scope>NUCLEOTIDE SEQUENCE [LARGE SCALE GENOMIC DNA]</scope>
    <source>
        <strain evidence="2 3">CCMP1102</strain>
    </source>
</reference>
<feature type="compositionally biased region" description="Polar residues" evidence="1">
    <location>
        <begin position="1"/>
        <end position="10"/>
    </location>
</feature>
<evidence type="ECO:0000256" key="1">
    <source>
        <dbReference type="SAM" id="MobiDB-lite"/>
    </source>
</evidence>
<dbReference type="InParanoid" id="A0A1E7FI91"/>
<feature type="region of interest" description="Disordered" evidence="1">
    <location>
        <begin position="1"/>
        <end position="20"/>
    </location>
</feature>
<proteinExistence type="predicted"/>
<dbReference type="Proteomes" id="UP000095751">
    <property type="component" value="Unassembled WGS sequence"/>
</dbReference>
<dbReference type="AlphaFoldDB" id="A0A1E7FI91"/>
<protein>
    <submittedName>
        <fullName evidence="2">Uncharacterized protein</fullName>
    </submittedName>
</protein>
<accession>A0A1E7FI91</accession>
<evidence type="ECO:0000313" key="3">
    <source>
        <dbReference type="Proteomes" id="UP000095751"/>
    </source>
</evidence>
<organism evidence="2 3">
    <name type="scientific">Fragilariopsis cylindrus CCMP1102</name>
    <dbReference type="NCBI Taxonomy" id="635003"/>
    <lineage>
        <taxon>Eukaryota</taxon>
        <taxon>Sar</taxon>
        <taxon>Stramenopiles</taxon>
        <taxon>Ochrophyta</taxon>
        <taxon>Bacillariophyta</taxon>
        <taxon>Bacillariophyceae</taxon>
        <taxon>Bacillariophycidae</taxon>
        <taxon>Bacillariales</taxon>
        <taxon>Bacillariaceae</taxon>
        <taxon>Fragilariopsis</taxon>
    </lineage>
</organism>